<proteinExistence type="predicted"/>
<dbReference type="STRING" id="1049789.LEP1GSC050_2970"/>
<reference evidence="1" key="1">
    <citation type="submission" date="2013-05" db="EMBL/GenBank/DDBJ databases">
        <authorList>
            <person name="Harkins D.M."/>
            <person name="Durkin A.S."/>
            <person name="Brinkac L.M."/>
            <person name="Haft D.H."/>
            <person name="Selengut J.D."/>
            <person name="Sanka R."/>
            <person name="DePew J."/>
            <person name="Purushe J."/>
            <person name="Hartskeerl R.A."/>
            <person name="Ahmed A."/>
            <person name="van der Linden H."/>
            <person name="Goris M.G.A."/>
            <person name="Vinetz J.M."/>
            <person name="Sutton G.G."/>
            <person name="Nierman W.C."/>
            <person name="Fouts D.E."/>
        </authorList>
    </citation>
    <scope>NUCLEOTIDE SEQUENCE [LARGE SCALE GENOMIC DNA]</scope>
    <source>
        <strain evidence="1">5399</strain>
    </source>
</reference>
<dbReference type="Proteomes" id="UP000015454">
    <property type="component" value="Unassembled WGS sequence"/>
</dbReference>
<dbReference type="EMBL" id="AHMO02000008">
    <property type="protein sequence ID" value="EQA43897.1"/>
    <property type="molecule type" value="Genomic_DNA"/>
</dbReference>
<organism evidence="1 2">
    <name type="scientific">Leptospira broomii serovar Hurstbridge str. 5399</name>
    <dbReference type="NCBI Taxonomy" id="1049789"/>
    <lineage>
        <taxon>Bacteria</taxon>
        <taxon>Pseudomonadati</taxon>
        <taxon>Spirochaetota</taxon>
        <taxon>Spirochaetia</taxon>
        <taxon>Leptospirales</taxon>
        <taxon>Leptospiraceae</taxon>
        <taxon>Leptospira</taxon>
    </lineage>
</organism>
<dbReference type="AlphaFoldDB" id="T0F8R3"/>
<sequence>MILKENDILVLNEDLDKLLHKRSVLIIRVKSNFRFSVRLIEMKNRCSKDFF</sequence>
<evidence type="ECO:0000313" key="1">
    <source>
        <dbReference type="EMBL" id="EQA43897.1"/>
    </source>
</evidence>
<evidence type="ECO:0000313" key="2">
    <source>
        <dbReference type="Proteomes" id="UP000015454"/>
    </source>
</evidence>
<name>T0F8R3_9LEPT</name>
<keyword evidence="2" id="KW-1185">Reference proteome</keyword>
<protein>
    <submittedName>
        <fullName evidence="1">Uncharacterized protein</fullName>
    </submittedName>
</protein>
<accession>T0F8R3</accession>
<comment type="caution">
    <text evidence="1">The sequence shown here is derived from an EMBL/GenBank/DDBJ whole genome shotgun (WGS) entry which is preliminary data.</text>
</comment>
<gene>
    <name evidence="1" type="ORF">LEP1GSC050_2970</name>
</gene>